<evidence type="ECO:0000313" key="4">
    <source>
        <dbReference type="Proteomes" id="UP001465976"/>
    </source>
</evidence>
<organism evidence="3 4">
    <name type="scientific">Marasmius crinis-equi</name>
    <dbReference type="NCBI Taxonomy" id="585013"/>
    <lineage>
        <taxon>Eukaryota</taxon>
        <taxon>Fungi</taxon>
        <taxon>Dikarya</taxon>
        <taxon>Basidiomycota</taxon>
        <taxon>Agaricomycotina</taxon>
        <taxon>Agaricomycetes</taxon>
        <taxon>Agaricomycetidae</taxon>
        <taxon>Agaricales</taxon>
        <taxon>Marasmiineae</taxon>
        <taxon>Marasmiaceae</taxon>
        <taxon>Marasmius</taxon>
    </lineage>
</organism>
<comment type="caution">
    <text evidence="3">The sequence shown here is derived from an EMBL/GenBank/DDBJ whole genome shotgun (WGS) entry which is preliminary data.</text>
</comment>
<dbReference type="EMBL" id="JBAHYK010001194">
    <property type="protein sequence ID" value="KAL0569098.1"/>
    <property type="molecule type" value="Genomic_DNA"/>
</dbReference>
<sequence>MFDKDIVQSSEDIETAGGPSEPLRTRAASCKRAKTTIAQVQAQLGDLEKLVNHLDIDSEQENMQLEGEVERLKKQLDEVETEMWWQEQKTIYRLQNAGNEKLTRACELHREQETVLKEEVQALKDKNEGLERELREWKNNFAPPPYSRW</sequence>
<keyword evidence="1" id="KW-0175">Coiled coil</keyword>
<evidence type="ECO:0000256" key="1">
    <source>
        <dbReference type="SAM" id="Coils"/>
    </source>
</evidence>
<reference evidence="3 4" key="1">
    <citation type="submission" date="2024-02" db="EMBL/GenBank/DDBJ databases">
        <title>A draft genome for the cacao thread blight pathogen Marasmius crinis-equi.</title>
        <authorList>
            <person name="Cohen S.P."/>
            <person name="Baruah I.K."/>
            <person name="Amoako-Attah I."/>
            <person name="Bukari Y."/>
            <person name="Meinhardt L.W."/>
            <person name="Bailey B.A."/>
        </authorList>
    </citation>
    <scope>NUCLEOTIDE SEQUENCE [LARGE SCALE GENOMIC DNA]</scope>
    <source>
        <strain evidence="3 4">GH-76</strain>
    </source>
</reference>
<evidence type="ECO:0000313" key="3">
    <source>
        <dbReference type="EMBL" id="KAL0569098.1"/>
    </source>
</evidence>
<name>A0ABR3F1M2_9AGAR</name>
<feature type="coiled-coil region" evidence="1">
    <location>
        <begin position="30"/>
        <end position="140"/>
    </location>
</feature>
<proteinExistence type="predicted"/>
<evidence type="ECO:0000256" key="2">
    <source>
        <dbReference type="SAM" id="MobiDB-lite"/>
    </source>
</evidence>
<accession>A0ABR3F1M2</accession>
<keyword evidence="4" id="KW-1185">Reference proteome</keyword>
<dbReference type="Proteomes" id="UP001465976">
    <property type="component" value="Unassembled WGS sequence"/>
</dbReference>
<gene>
    <name evidence="3" type="ORF">V5O48_012874</name>
</gene>
<feature type="region of interest" description="Disordered" evidence="2">
    <location>
        <begin position="1"/>
        <end position="28"/>
    </location>
</feature>
<protein>
    <submittedName>
        <fullName evidence="3">Uncharacterized protein</fullName>
    </submittedName>
</protein>